<evidence type="ECO:0000256" key="1">
    <source>
        <dbReference type="SAM" id="MobiDB-lite"/>
    </source>
</evidence>
<keyword evidence="2" id="KW-0732">Signal</keyword>
<dbReference type="RefSeq" id="XP_049148653.1">
    <property type="nucleotide sequence ID" value="XM_049291508.1"/>
</dbReference>
<accession>A0A9Q8T0R9</accession>
<name>A0A9Q8T0R9_9PEZI</name>
<evidence type="ECO:0000313" key="4">
    <source>
        <dbReference type="Proteomes" id="UP000830671"/>
    </source>
</evidence>
<evidence type="ECO:0000313" key="3">
    <source>
        <dbReference type="EMBL" id="UQC87042.1"/>
    </source>
</evidence>
<dbReference type="GeneID" id="73346518"/>
<protein>
    <recommendedName>
        <fullName evidence="5">Secreted protein</fullName>
    </recommendedName>
</protein>
<proteinExistence type="predicted"/>
<sequence>MSCRTALLTSSLPLFHVGVFASFTAPVNIDQFREQGMAWHNMAMVPCRVGHLGPPDTSNHNGSRRYGRARDMETQPNTRIPDTSLPFGGEGLVRLVRPPGAAFNPMSECGNQLDALSDTEKPATA</sequence>
<dbReference type="Proteomes" id="UP000830671">
    <property type="component" value="Chromosome 6"/>
</dbReference>
<feature type="chain" id="PRO_5040462579" description="Secreted protein" evidence="2">
    <location>
        <begin position="22"/>
        <end position="125"/>
    </location>
</feature>
<dbReference type="EMBL" id="CP019478">
    <property type="protein sequence ID" value="UQC87042.1"/>
    <property type="molecule type" value="Genomic_DNA"/>
</dbReference>
<reference evidence="3" key="1">
    <citation type="journal article" date="2021" name="Mol. Plant Microbe Interact.">
        <title>Complete Genome Sequence of the Plant-Pathogenic Fungus Colletotrichum lupini.</title>
        <authorList>
            <person name="Baroncelli R."/>
            <person name="Pensec F."/>
            <person name="Da Lio D."/>
            <person name="Boufleur T."/>
            <person name="Vicente I."/>
            <person name="Sarrocco S."/>
            <person name="Picot A."/>
            <person name="Baraldi E."/>
            <person name="Sukno S."/>
            <person name="Thon M."/>
            <person name="Le Floch G."/>
        </authorList>
    </citation>
    <scope>NUCLEOTIDE SEQUENCE</scope>
    <source>
        <strain evidence="3">IMI 504893</strain>
    </source>
</reference>
<dbReference type="AlphaFoldDB" id="A0A9Q8T0R9"/>
<keyword evidence="4" id="KW-1185">Reference proteome</keyword>
<organism evidence="3 4">
    <name type="scientific">Colletotrichum lupini</name>
    <dbReference type="NCBI Taxonomy" id="145971"/>
    <lineage>
        <taxon>Eukaryota</taxon>
        <taxon>Fungi</taxon>
        <taxon>Dikarya</taxon>
        <taxon>Ascomycota</taxon>
        <taxon>Pezizomycotina</taxon>
        <taxon>Sordariomycetes</taxon>
        <taxon>Hypocreomycetidae</taxon>
        <taxon>Glomerellales</taxon>
        <taxon>Glomerellaceae</taxon>
        <taxon>Colletotrichum</taxon>
        <taxon>Colletotrichum acutatum species complex</taxon>
    </lineage>
</organism>
<feature type="region of interest" description="Disordered" evidence="1">
    <location>
        <begin position="50"/>
        <end position="88"/>
    </location>
</feature>
<feature type="region of interest" description="Disordered" evidence="1">
    <location>
        <begin position="103"/>
        <end position="125"/>
    </location>
</feature>
<evidence type="ECO:0000256" key="2">
    <source>
        <dbReference type="SAM" id="SignalP"/>
    </source>
</evidence>
<evidence type="ECO:0008006" key="5">
    <source>
        <dbReference type="Google" id="ProtNLM"/>
    </source>
</evidence>
<gene>
    <name evidence="3" type="ORF">CLUP02_12544</name>
</gene>
<dbReference type="KEGG" id="clup:CLUP02_12544"/>
<feature type="signal peptide" evidence="2">
    <location>
        <begin position="1"/>
        <end position="21"/>
    </location>
</feature>